<gene>
    <name evidence="3" type="ORF">BI375_09925</name>
    <name evidence="2" type="ORF">VroAM7_37730</name>
</gene>
<keyword evidence="4" id="KW-1185">Reference proteome</keyword>
<dbReference type="InterPro" id="IPR010982">
    <property type="entry name" value="Lambda_DNA-bd_dom_sf"/>
</dbReference>
<dbReference type="InterPro" id="IPR001387">
    <property type="entry name" value="Cro/C1-type_HTH"/>
</dbReference>
<evidence type="ECO:0000313" key="3">
    <source>
        <dbReference type="EMBL" id="OHY89312.1"/>
    </source>
</evidence>
<dbReference type="EMBL" id="MKFT01000056">
    <property type="protein sequence ID" value="OHY89312.1"/>
    <property type="molecule type" value="Genomic_DNA"/>
</dbReference>
<organism evidence="2 5">
    <name type="scientific">Vibrio rotiferianus</name>
    <dbReference type="NCBI Taxonomy" id="190895"/>
    <lineage>
        <taxon>Bacteria</taxon>
        <taxon>Pseudomonadati</taxon>
        <taxon>Pseudomonadota</taxon>
        <taxon>Gammaproteobacteria</taxon>
        <taxon>Vibrionales</taxon>
        <taxon>Vibrionaceae</taxon>
        <taxon>Vibrio</taxon>
    </lineage>
</organism>
<proteinExistence type="predicted"/>
<sequence length="274" mass="31992">MISKLEFSHAVTAIRREREITQGQLADELARSYSLFESLNQSTLSQWESGKVTPSLLKRLAFAHYLGEKYQYTSNEYKQVKASQSKNIYLSFKDIVYQYQVTDVKSCFLSQVSPSEYEQINTVHKQLITPGGLQDTIKQFNAETSKARLYYCEGMLVGHLIYQELGGEFRILSLWQLGRSILKFLVQDIIQLTGNAIIHLPVHEPVIKQLLIDIFIRDFYHHRKVTFFKAPATIIFKNPMVEYCFDGLLDLVLYRFHQVGNEFMQPRIRNREYI</sequence>
<dbReference type="GO" id="GO:0003677">
    <property type="term" value="F:DNA binding"/>
    <property type="evidence" value="ECO:0007669"/>
    <property type="project" value="InterPro"/>
</dbReference>
<dbReference type="SUPFAM" id="SSF47413">
    <property type="entry name" value="lambda repressor-like DNA-binding domains"/>
    <property type="match status" value="1"/>
</dbReference>
<accession>A0A2K7SQ29</accession>
<name>A0A2K7SQ29_9VIBR</name>
<dbReference type="RefSeq" id="WP_010452983.1">
    <property type="nucleotide sequence ID" value="NZ_AP019799.1"/>
</dbReference>
<dbReference type="PROSITE" id="PS50943">
    <property type="entry name" value="HTH_CROC1"/>
    <property type="match status" value="1"/>
</dbReference>
<dbReference type="Proteomes" id="UP000315115">
    <property type="component" value="Chromosome 2"/>
</dbReference>
<dbReference type="OrthoDB" id="5901358at2"/>
<dbReference type="AlphaFoldDB" id="A0A2K7SQ29"/>
<feature type="domain" description="HTH cro/C1-type" evidence="1">
    <location>
        <begin position="11"/>
        <end position="73"/>
    </location>
</feature>
<reference evidence="2" key="3">
    <citation type="journal article" date="2020" name="Microbiol. Resour. Announc.">
        <title>Complete Genome Sequence of Vibrio rotiferianus Strain AM7.</title>
        <authorList>
            <person name="Miyazaki K."/>
            <person name="Wiseschart A."/>
            <person name="Pootanakit K."/>
            <person name="Kitahara K."/>
        </authorList>
    </citation>
    <scope>NUCLEOTIDE SEQUENCE</scope>
    <source>
        <strain evidence="2">AM7</strain>
    </source>
</reference>
<evidence type="ECO:0000259" key="1">
    <source>
        <dbReference type="PROSITE" id="PS50943"/>
    </source>
</evidence>
<evidence type="ECO:0000313" key="5">
    <source>
        <dbReference type="Proteomes" id="UP000315115"/>
    </source>
</evidence>
<dbReference type="Gene3D" id="1.10.260.40">
    <property type="entry name" value="lambda repressor-like DNA-binding domains"/>
    <property type="match status" value="1"/>
</dbReference>
<dbReference type="CDD" id="cd00093">
    <property type="entry name" value="HTH_XRE"/>
    <property type="match status" value="1"/>
</dbReference>
<dbReference type="EMBL" id="AP019799">
    <property type="protein sequence ID" value="BBL91120.1"/>
    <property type="molecule type" value="Genomic_DNA"/>
</dbReference>
<evidence type="ECO:0000313" key="4">
    <source>
        <dbReference type="Proteomes" id="UP000180133"/>
    </source>
</evidence>
<protein>
    <submittedName>
        <fullName evidence="2">Transcriptional regulator</fullName>
    </submittedName>
</protein>
<dbReference type="Proteomes" id="UP000180133">
    <property type="component" value="Unassembled WGS sequence"/>
</dbReference>
<evidence type="ECO:0000313" key="2">
    <source>
        <dbReference type="EMBL" id="BBL91120.1"/>
    </source>
</evidence>
<reference evidence="3 4" key="1">
    <citation type="submission" date="2016-09" db="EMBL/GenBank/DDBJ databases">
        <title>Isolation, identification and antibiotic sensitivity analysis of bacterial pathogen from juvenile Hippocampus erectus with tail-rotted disease.</title>
        <authorList>
            <person name="Yang Q."/>
        </authorList>
    </citation>
    <scope>NUCLEOTIDE SEQUENCE [LARGE SCALE GENOMIC DNA]</scope>
    <source>
        <strain evidence="3 4">HM-10</strain>
    </source>
</reference>
<reference evidence="5" key="2">
    <citation type="submission" date="2019-07" db="EMBL/GenBank/DDBJ databases">
        <title>Complete Genome Sequences of Vibrion rotiferianus strain AM7.</title>
        <authorList>
            <person name="Miyazaki K."/>
            <person name="Wiseschart A."/>
            <person name="Pootanakit K."/>
            <person name="Ishimori K."/>
            <person name="Kitahara K."/>
        </authorList>
    </citation>
    <scope>NUCLEOTIDE SEQUENCE [LARGE SCALE GENOMIC DNA]</scope>
    <source>
        <strain evidence="5">AM7</strain>
    </source>
</reference>